<evidence type="ECO:0000313" key="20">
    <source>
        <dbReference type="EnsemblMetazoa" id="ADAC001447-PA"/>
    </source>
</evidence>
<evidence type="ECO:0000256" key="11">
    <source>
        <dbReference type="ARBA" id="ARBA00023053"/>
    </source>
</evidence>
<dbReference type="GO" id="GO:0005890">
    <property type="term" value="C:sodium:potassium-exchanging ATPase complex"/>
    <property type="evidence" value="ECO:0007669"/>
    <property type="project" value="InterPro"/>
</dbReference>
<evidence type="ECO:0000256" key="3">
    <source>
        <dbReference type="ARBA" id="ARBA00022448"/>
    </source>
</evidence>
<dbReference type="GO" id="GO:0006883">
    <property type="term" value="P:intracellular sodium ion homeostasis"/>
    <property type="evidence" value="ECO:0007669"/>
    <property type="project" value="TreeGrafter"/>
</dbReference>
<evidence type="ECO:0000256" key="16">
    <source>
        <dbReference type="ARBA" id="ARBA00023201"/>
    </source>
</evidence>
<evidence type="ECO:0000256" key="8">
    <source>
        <dbReference type="ARBA" id="ARBA00022958"/>
    </source>
</evidence>
<dbReference type="VEuPathDB" id="VectorBase:ADAC001447"/>
<evidence type="ECO:0000313" key="21">
    <source>
        <dbReference type="Proteomes" id="UP000000673"/>
    </source>
</evidence>
<evidence type="ECO:0000256" key="2">
    <source>
        <dbReference type="ARBA" id="ARBA00005876"/>
    </source>
</evidence>
<dbReference type="PANTHER" id="PTHR11523">
    <property type="entry name" value="SODIUM/POTASSIUM-DEPENDENT ATPASE BETA SUBUNIT"/>
    <property type="match status" value="1"/>
</dbReference>
<comment type="function">
    <text evidence="17">This is the non-catalytic component of the active enzyme, which catalyzes the hydrolysis of ATP coupled with the exchange of Na(+) and K(+) ions across the plasma membrane. The beta subunit regulates, through assembly of alpha/beta heterodimers, the number of sodium pumps transported to the plasma membrane.</text>
</comment>
<dbReference type="GO" id="GO:0036376">
    <property type="term" value="P:sodium ion export across plasma membrane"/>
    <property type="evidence" value="ECO:0007669"/>
    <property type="project" value="TreeGrafter"/>
</dbReference>
<dbReference type="InterPro" id="IPR000402">
    <property type="entry name" value="Na/K_ATPase_sub_beta"/>
</dbReference>
<feature type="transmembrane region" description="Helical" evidence="18">
    <location>
        <begin position="73"/>
        <end position="93"/>
    </location>
</feature>
<dbReference type="FunFam" id="2.60.40.1660:FF:000004">
    <property type="entry name" value="sodium/potassium-transporting ATPase subunit beta-2"/>
    <property type="match status" value="1"/>
</dbReference>
<name>W5JUY6_ANODA</name>
<reference evidence="20" key="4">
    <citation type="submission" date="2015-06" db="UniProtKB">
        <authorList>
            <consortium name="EnsemblMetazoa"/>
        </authorList>
    </citation>
    <scope>IDENTIFICATION</scope>
</reference>
<keyword evidence="3" id="KW-0813">Transport</keyword>
<gene>
    <name evidence="19" type="ORF">AND_001447</name>
</gene>
<keyword evidence="6" id="KW-0740">Sodium/potassium transport</keyword>
<dbReference type="EMBL" id="ADMH02000383">
    <property type="protein sequence ID" value="ETN66760.1"/>
    <property type="molecule type" value="Genomic_DNA"/>
</dbReference>
<proteinExistence type="inferred from homology"/>
<evidence type="ECO:0000256" key="5">
    <source>
        <dbReference type="ARBA" id="ARBA00022538"/>
    </source>
</evidence>
<comment type="similarity">
    <text evidence="2">Belongs to the X(+)/potassium ATPases subunit beta family.</text>
</comment>
<dbReference type="HOGENOM" id="CLU_057702_0_0_1"/>
<evidence type="ECO:0000256" key="14">
    <source>
        <dbReference type="ARBA" id="ARBA00023157"/>
    </source>
</evidence>
<dbReference type="eggNOG" id="KOG3927">
    <property type="taxonomic scope" value="Eukaryota"/>
</dbReference>
<keyword evidence="16" id="KW-0739">Sodium transport</keyword>
<dbReference type="OMA" id="WEGFRVF"/>
<evidence type="ECO:0000256" key="9">
    <source>
        <dbReference type="ARBA" id="ARBA00022968"/>
    </source>
</evidence>
<keyword evidence="5" id="KW-0633">Potassium transport</keyword>
<keyword evidence="21" id="KW-1185">Reference proteome</keyword>
<evidence type="ECO:0000256" key="4">
    <source>
        <dbReference type="ARBA" id="ARBA00022475"/>
    </source>
</evidence>
<evidence type="ECO:0000256" key="7">
    <source>
        <dbReference type="ARBA" id="ARBA00022692"/>
    </source>
</evidence>
<keyword evidence="11" id="KW-0915">Sodium</keyword>
<dbReference type="GO" id="GO:1990573">
    <property type="term" value="P:potassium ion import across plasma membrane"/>
    <property type="evidence" value="ECO:0007669"/>
    <property type="project" value="TreeGrafter"/>
</dbReference>
<keyword evidence="15" id="KW-0325">Glycoprotein</keyword>
<evidence type="ECO:0000256" key="10">
    <source>
        <dbReference type="ARBA" id="ARBA00022989"/>
    </source>
</evidence>
<accession>W5JUY6</accession>
<evidence type="ECO:0000256" key="6">
    <source>
        <dbReference type="ARBA" id="ARBA00022607"/>
    </source>
</evidence>
<keyword evidence="13 18" id="KW-0472">Membrane</keyword>
<reference evidence="19" key="2">
    <citation type="submission" date="2010-05" db="EMBL/GenBank/DDBJ databases">
        <authorList>
            <person name="Almeida L.G."/>
            <person name="Nicolas M.F."/>
            <person name="Souza R.C."/>
            <person name="Vasconcelos A.T.R."/>
        </authorList>
    </citation>
    <scope>NUCLEOTIDE SEQUENCE</scope>
</reference>
<evidence type="ECO:0000256" key="15">
    <source>
        <dbReference type="ARBA" id="ARBA00023180"/>
    </source>
</evidence>
<evidence type="ECO:0000256" key="18">
    <source>
        <dbReference type="SAM" id="Phobius"/>
    </source>
</evidence>
<dbReference type="Proteomes" id="UP000000673">
    <property type="component" value="Unassembled WGS sequence"/>
</dbReference>
<dbReference type="Gene3D" id="2.60.40.1660">
    <property type="entry name" value="Na, k-atpase alpha subunit"/>
    <property type="match status" value="1"/>
</dbReference>
<keyword evidence="10 18" id="KW-1133">Transmembrane helix</keyword>
<evidence type="ECO:0000256" key="17">
    <source>
        <dbReference type="ARBA" id="ARBA00025540"/>
    </source>
</evidence>
<evidence type="ECO:0000256" key="1">
    <source>
        <dbReference type="ARBA" id="ARBA00004401"/>
    </source>
</evidence>
<dbReference type="VEuPathDB" id="VectorBase:ADAR2_005059"/>
<evidence type="ECO:0000313" key="19">
    <source>
        <dbReference type="EMBL" id="ETN66760.1"/>
    </source>
</evidence>
<keyword evidence="8" id="KW-0630">Potassium</keyword>
<dbReference type="EnsemblMetazoa" id="ADAC001447-RA">
    <property type="protein sequence ID" value="ADAC001447-PA"/>
    <property type="gene ID" value="ADAC001447"/>
</dbReference>
<dbReference type="InterPro" id="IPR038702">
    <property type="entry name" value="Na/K_ATPase_sub_beta_sf"/>
</dbReference>
<reference evidence="19" key="3">
    <citation type="journal article" date="2013" name="Nucleic Acids Res.">
        <title>The genome of Anopheles darlingi, the main neotropical malaria vector.</title>
        <authorList>
            <person name="Marinotti O."/>
            <person name="Cerqueira G.C."/>
            <person name="de Almeida L.G."/>
            <person name="Ferro M.I."/>
            <person name="Loreto E.L."/>
            <person name="Zaha A."/>
            <person name="Teixeira S.M."/>
            <person name="Wespiser A.R."/>
            <person name="Almeida E Silva A."/>
            <person name="Schlindwein A.D."/>
            <person name="Pacheco A.C."/>
            <person name="Silva A.L."/>
            <person name="Graveley B.R."/>
            <person name="Walenz B.P."/>
            <person name="Lima Bde A."/>
            <person name="Ribeiro C.A."/>
            <person name="Nunes-Silva C.G."/>
            <person name="de Carvalho C.R."/>
            <person name="Soares C.M."/>
            <person name="de Menezes C.B."/>
            <person name="Matiolli C."/>
            <person name="Caffrey D."/>
            <person name="Araujo D.A."/>
            <person name="de Oliveira D.M."/>
            <person name="Golenbock D."/>
            <person name="Grisard E.C."/>
            <person name="Fantinatti-Garboggini F."/>
            <person name="de Carvalho F.M."/>
            <person name="Barcellos F.G."/>
            <person name="Prosdocimi F."/>
            <person name="May G."/>
            <person name="Azevedo Junior G.M."/>
            <person name="Guimaraes G.M."/>
            <person name="Goldman G.H."/>
            <person name="Padilha I.Q."/>
            <person name="Batista Jda S."/>
            <person name="Ferro J.A."/>
            <person name="Ribeiro J.M."/>
            <person name="Fietto J.L."/>
            <person name="Dabbas K.M."/>
            <person name="Cerdeira L."/>
            <person name="Agnez-Lima L.F."/>
            <person name="Brocchi M."/>
            <person name="de Carvalho M.O."/>
            <person name="Teixeira Mde M."/>
            <person name="Diniz Maia Mde M."/>
            <person name="Goldman M.H."/>
            <person name="Cruz Schneider M.P."/>
            <person name="Felipe M.S."/>
            <person name="Hungria M."/>
            <person name="Nicolas M.F."/>
            <person name="Pereira M."/>
            <person name="Montes M.A."/>
            <person name="Cantao M.E."/>
            <person name="Vincentz M."/>
            <person name="Rafael M.S."/>
            <person name="Silverman N."/>
            <person name="Stoco P.H."/>
            <person name="Souza R.C."/>
            <person name="Vicentini R."/>
            <person name="Gazzinelli R.T."/>
            <person name="Neves Rde O."/>
            <person name="Silva R."/>
            <person name="Astolfi-Filho S."/>
            <person name="Maciel T.E."/>
            <person name="Urmenyi T.P."/>
            <person name="Tadei W.P."/>
            <person name="Camargo E.P."/>
            <person name="de Vasconcelos A.T."/>
        </authorList>
    </citation>
    <scope>NUCLEOTIDE SEQUENCE</scope>
</reference>
<protein>
    <submittedName>
        <fullName evidence="19">Sodium/potassium-dependent ATPase beta-2 subunit</fullName>
    </submittedName>
</protein>
<keyword evidence="7 18" id="KW-0812">Transmembrane</keyword>
<evidence type="ECO:0000256" key="12">
    <source>
        <dbReference type="ARBA" id="ARBA00023065"/>
    </source>
</evidence>
<keyword evidence="14" id="KW-1015">Disulfide bond</keyword>
<reference evidence="19 21" key="1">
    <citation type="journal article" date="2010" name="BMC Genomics">
        <title>Combination of measures distinguishes pre-miRNAs from other stem-loops in the genome of the newly sequenced Anopheles darlingi.</title>
        <authorList>
            <person name="Mendes N.D."/>
            <person name="Freitas A.T."/>
            <person name="Vasconcelos A.T."/>
            <person name="Sagot M.F."/>
        </authorList>
    </citation>
    <scope>NUCLEOTIDE SEQUENCE</scope>
</reference>
<dbReference type="FunCoup" id="W5JUY6">
    <property type="interactions" value="213"/>
</dbReference>
<keyword evidence="4" id="KW-1003">Cell membrane</keyword>
<dbReference type="GO" id="GO:0030007">
    <property type="term" value="P:intracellular potassium ion homeostasis"/>
    <property type="evidence" value="ECO:0007669"/>
    <property type="project" value="TreeGrafter"/>
</dbReference>
<evidence type="ECO:0000256" key="13">
    <source>
        <dbReference type="ARBA" id="ARBA00023136"/>
    </source>
</evidence>
<sequence>MSKSRSPTTTIPAPEHEAFVRMKPDPIPFSRFLFNSQEGTVLGRGALSWGKFLRRNFDHLVLNCRSMTKIGTFYIVFYSVLAALVAVCMWVFFQTLDPRIPKWQMDQSLIGTNPGLGFRPLPSEDNVESTLIWYQGTEEKNYKMWTDALDKFLEDYRTPGQVSGRGQNIYNCDYNQPPPKGMVCDVDIKQYGPCTLENHYNYHKSAPCIFLKLNKIYGWVPEFYNESNSLPGNMPTDLKEYIKDKEVKEQHTMNTVWVSCEGENAADIEHIGQIQYYPRRGFPGYYYPFENSEGYLSPLVAVHFERPVRGIIINVECKAWAHNIKHDRHERLGSVHFELMID</sequence>
<comment type="subcellular location">
    <subcellularLocation>
        <location evidence="1">Cell membrane</location>
        <topology evidence="1">Single-pass type II membrane protein</topology>
    </subcellularLocation>
</comment>
<dbReference type="GO" id="GO:0001671">
    <property type="term" value="F:ATPase activator activity"/>
    <property type="evidence" value="ECO:0007669"/>
    <property type="project" value="TreeGrafter"/>
</dbReference>
<keyword evidence="9" id="KW-0735">Signal-anchor</keyword>
<organism evidence="19">
    <name type="scientific">Anopheles darlingi</name>
    <name type="common">Mosquito</name>
    <dbReference type="NCBI Taxonomy" id="43151"/>
    <lineage>
        <taxon>Eukaryota</taxon>
        <taxon>Metazoa</taxon>
        <taxon>Ecdysozoa</taxon>
        <taxon>Arthropoda</taxon>
        <taxon>Hexapoda</taxon>
        <taxon>Insecta</taxon>
        <taxon>Pterygota</taxon>
        <taxon>Neoptera</taxon>
        <taxon>Endopterygota</taxon>
        <taxon>Diptera</taxon>
        <taxon>Nematocera</taxon>
        <taxon>Culicoidea</taxon>
        <taxon>Culicidae</taxon>
        <taxon>Anophelinae</taxon>
        <taxon>Anopheles</taxon>
    </lineage>
</organism>
<keyword evidence="12" id="KW-0406">Ion transport</keyword>
<dbReference type="Pfam" id="PF00287">
    <property type="entry name" value="Na_K-ATPase"/>
    <property type="match status" value="1"/>
</dbReference>
<dbReference type="STRING" id="43151.W5JUY6"/>
<dbReference type="AlphaFoldDB" id="W5JUY6"/>
<dbReference type="PANTHER" id="PTHR11523:SF46">
    <property type="entry name" value="SODIUM_POTASSIUM-TRANSPORTING ATPASE SUBUNIT BETA-2"/>
    <property type="match status" value="1"/>
</dbReference>